<evidence type="ECO:0000256" key="11">
    <source>
        <dbReference type="ARBA" id="ARBA00030126"/>
    </source>
</evidence>
<dbReference type="InterPro" id="IPR026103">
    <property type="entry name" value="HARBI1_animal"/>
</dbReference>
<dbReference type="InterPro" id="IPR027806">
    <property type="entry name" value="HARBI1_dom"/>
</dbReference>
<keyword evidence="8" id="KW-0479">Metal-binding</keyword>
<evidence type="ECO:0000256" key="10">
    <source>
        <dbReference type="ARBA" id="ARBA00023242"/>
    </source>
</evidence>
<evidence type="ECO:0000313" key="14">
    <source>
        <dbReference type="EMBL" id="KAK4319607.1"/>
    </source>
</evidence>
<accession>A0AAE1UDL5</accession>
<keyword evidence="6" id="KW-0963">Cytoplasm</keyword>
<dbReference type="PANTHER" id="PTHR22930:SF85">
    <property type="entry name" value="GH03217P-RELATED"/>
    <property type="match status" value="1"/>
</dbReference>
<comment type="caution">
    <text evidence="14">The sequence shown here is derived from an EMBL/GenBank/DDBJ whole genome shotgun (WGS) entry which is preliminary data.</text>
</comment>
<dbReference type="GO" id="GO:0005737">
    <property type="term" value="C:cytoplasm"/>
    <property type="evidence" value="ECO:0007669"/>
    <property type="project" value="UniProtKB-SubCell"/>
</dbReference>
<proteinExistence type="inferred from homology"/>
<reference evidence="14" key="1">
    <citation type="submission" date="2023-11" db="EMBL/GenBank/DDBJ databases">
        <title>Genome assemblies of two species of porcelain crab, Petrolisthes cinctipes and Petrolisthes manimaculis (Anomura: Porcellanidae).</title>
        <authorList>
            <person name="Angst P."/>
        </authorList>
    </citation>
    <scope>NUCLEOTIDE SEQUENCE</scope>
    <source>
        <strain evidence="14">PB745_02</strain>
        <tissue evidence="14">Gill</tissue>
    </source>
</reference>
<comment type="similarity">
    <text evidence="4">Belongs to the HARBI1 family.</text>
</comment>
<evidence type="ECO:0000256" key="9">
    <source>
        <dbReference type="ARBA" id="ARBA00022801"/>
    </source>
</evidence>
<sequence>MEGEASGKQYFSLMMSEVLENDDAAEALLDVRSLHNRSVSQTVEHDENVGSMLLSDLVQLSGDRQEHVRHQGYMAHLLGKEEYDFFKNLRVTKKTFEFLLDIFMHHYNPIHQGGHKPLSADTLLALTLWYLGNQTTFREISELFGLAESCVHGCIQYGIKILCTVAPTFIKWPTLEQVPEHENKFKEMAGFPGVIGALDGCHIAIKAPEETQADYIDRTSTHSVNLMAVCDSEKKFTFINAGFAGSAHDSRVFKMSPLFRRIETTPDSIFPSNNYHIIGQANEEAMLVQDGYVFPTVDEARFDEAIHLPAAIGGSEKREFVASLL</sequence>
<comment type="cofactor">
    <cofactor evidence="1">
        <name>a divalent metal cation</name>
        <dbReference type="ChEBI" id="CHEBI:60240"/>
    </cofactor>
</comment>
<keyword evidence="10" id="KW-0539">Nucleus</keyword>
<dbReference type="GO" id="GO:0004518">
    <property type="term" value="F:nuclease activity"/>
    <property type="evidence" value="ECO:0007669"/>
    <property type="project" value="UniProtKB-KW"/>
</dbReference>
<gene>
    <name evidence="14" type="ORF">Pmani_009463</name>
</gene>
<evidence type="ECO:0000256" key="1">
    <source>
        <dbReference type="ARBA" id="ARBA00001968"/>
    </source>
</evidence>
<evidence type="ECO:0000256" key="8">
    <source>
        <dbReference type="ARBA" id="ARBA00022723"/>
    </source>
</evidence>
<keyword evidence="9" id="KW-0378">Hydrolase</keyword>
<evidence type="ECO:0000256" key="7">
    <source>
        <dbReference type="ARBA" id="ARBA00022722"/>
    </source>
</evidence>
<evidence type="ECO:0000256" key="4">
    <source>
        <dbReference type="ARBA" id="ARBA00006958"/>
    </source>
</evidence>
<evidence type="ECO:0000256" key="5">
    <source>
        <dbReference type="ARBA" id="ARBA00015519"/>
    </source>
</evidence>
<dbReference type="PANTHER" id="PTHR22930">
    <property type="match status" value="1"/>
</dbReference>
<evidence type="ECO:0000313" key="15">
    <source>
        <dbReference type="Proteomes" id="UP001292094"/>
    </source>
</evidence>
<evidence type="ECO:0000256" key="6">
    <source>
        <dbReference type="ARBA" id="ARBA00022490"/>
    </source>
</evidence>
<keyword evidence="15" id="KW-1185">Reference proteome</keyword>
<dbReference type="Proteomes" id="UP001292094">
    <property type="component" value="Unassembled WGS sequence"/>
</dbReference>
<evidence type="ECO:0000256" key="2">
    <source>
        <dbReference type="ARBA" id="ARBA00004123"/>
    </source>
</evidence>
<feature type="domain" description="DDE Tnp4" evidence="13">
    <location>
        <begin position="198"/>
        <end position="278"/>
    </location>
</feature>
<protein>
    <recommendedName>
        <fullName evidence="5">Putative nuclease HARBI1</fullName>
    </recommendedName>
    <alternativeName>
        <fullName evidence="11">Harbinger transposase-derived nuclease</fullName>
    </alternativeName>
</protein>
<dbReference type="EMBL" id="JAWZYT010000739">
    <property type="protein sequence ID" value="KAK4319607.1"/>
    <property type="molecule type" value="Genomic_DNA"/>
</dbReference>
<dbReference type="GO" id="GO:0016787">
    <property type="term" value="F:hydrolase activity"/>
    <property type="evidence" value="ECO:0007669"/>
    <property type="project" value="UniProtKB-KW"/>
</dbReference>
<dbReference type="InterPro" id="IPR045249">
    <property type="entry name" value="HARBI1-like"/>
</dbReference>
<organism evidence="14 15">
    <name type="scientific">Petrolisthes manimaculis</name>
    <dbReference type="NCBI Taxonomy" id="1843537"/>
    <lineage>
        <taxon>Eukaryota</taxon>
        <taxon>Metazoa</taxon>
        <taxon>Ecdysozoa</taxon>
        <taxon>Arthropoda</taxon>
        <taxon>Crustacea</taxon>
        <taxon>Multicrustacea</taxon>
        <taxon>Malacostraca</taxon>
        <taxon>Eumalacostraca</taxon>
        <taxon>Eucarida</taxon>
        <taxon>Decapoda</taxon>
        <taxon>Pleocyemata</taxon>
        <taxon>Anomura</taxon>
        <taxon>Galatheoidea</taxon>
        <taxon>Porcellanidae</taxon>
        <taxon>Petrolisthes</taxon>
    </lineage>
</organism>
<dbReference type="GO" id="GO:0005634">
    <property type="term" value="C:nucleus"/>
    <property type="evidence" value="ECO:0007669"/>
    <property type="project" value="UniProtKB-SubCell"/>
</dbReference>
<comment type="subcellular location">
    <subcellularLocation>
        <location evidence="3">Cytoplasm</location>
    </subcellularLocation>
    <subcellularLocation>
        <location evidence="2">Nucleus</location>
    </subcellularLocation>
</comment>
<dbReference type="Pfam" id="PF13359">
    <property type="entry name" value="DDE_Tnp_4"/>
    <property type="match status" value="1"/>
</dbReference>
<evidence type="ECO:0000256" key="12">
    <source>
        <dbReference type="ARBA" id="ARBA00045850"/>
    </source>
</evidence>
<name>A0AAE1UDL5_9EUCA</name>
<keyword evidence="7" id="KW-0540">Nuclease</keyword>
<comment type="function">
    <text evidence="12">Transposase-derived protein that may have nuclease activity. Does not have transposase activity.</text>
</comment>
<dbReference type="GO" id="GO:0046872">
    <property type="term" value="F:metal ion binding"/>
    <property type="evidence" value="ECO:0007669"/>
    <property type="project" value="UniProtKB-KW"/>
</dbReference>
<dbReference type="AlphaFoldDB" id="A0AAE1UDL5"/>
<dbReference type="PRINTS" id="PR02086">
    <property type="entry name" value="PUTNUCHARBI1"/>
</dbReference>
<evidence type="ECO:0000256" key="3">
    <source>
        <dbReference type="ARBA" id="ARBA00004496"/>
    </source>
</evidence>
<evidence type="ECO:0000259" key="13">
    <source>
        <dbReference type="Pfam" id="PF13359"/>
    </source>
</evidence>